<organism evidence="1 2">
    <name type="scientific">Mycena albidolilacea</name>
    <dbReference type="NCBI Taxonomy" id="1033008"/>
    <lineage>
        <taxon>Eukaryota</taxon>
        <taxon>Fungi</taxon>
        <taxon>Dikarya</taxon>
        <taxon>Basidiomycota</taxon>
        <taxon>Agaricomycotina</taxon>
        <taxon>Agaricomycetes</taxon>
        <taxon>Agaricomycetidae</taxon>
        <taxon>Agaricales</taxon>
        <taxon>Marasmiineae</taxon>
        <taxon>Mycenaceae</taxon>
        <taxon>Mycena</taxon>
    </lineage>
</organism>
<accession>A0AAD6Z797</accession>
<sequence>MPLRGRWLGMRRSTVASSRAAGRGREERWVAASLLRCAVPLPVLVEVRWGTCVGTRSQDKDKRYMSPRPCDASEAMDAHAWNRENAIEAWSDSRSIAEMKMYPCGGQGGFGRKVCTKKNIEVRMPVGIVGIGSSAKSRCPDNERSSDERYPSRFKNWEHGRRASIEEWQLTIDCLRCDFEARSHRAKEGSVRRRIQDKAAIVNREAARSIEWMRPERRPIRNR</sequence>
<dbReference type="AlphaFoldDB" id="A0AAD6Z797"/>
<dbReference type="EMBL" id="JARIHO010000079">
    <property type="protein sequence ID" value="KAJ7310135.1"/>
    <property type="molecule type" value="Genomic_DNA"/>
</dbReference>
<name>A0AAD6Z797_9AGAR</name>
<comment type="caution">
    <text evidence="1">The sequence shown here is derived from an EMBL/GenBank/DDBJ whole genome shotgun (WGS) entry which is preliminary data.</text>
</comment>
<evidence type="ECO:0000313" key="1">
    <source>
        <dbReference type="EMBL" id="KAJ7310135.1"/>
    </source>
</evidence>
<dbReference type="Proteomes" id="UP001218218">
    <property type="component" value="Unassembled WGS sequence"/>
</dbReference>
<protein>
    <submittedName>
        <fullName evidence="1">Uncharacterized protein</fullName>
    </submittedName>
</protein>
<keyword evidence="2" id="KW-1185">Reference proteome</keyword>
<gene>
    <name evidence="1" type="ORF">DFH08DRAFT_823170</name>
</gene>
<evidence type="ECO:0000313" key="2">
    <source>
        <dbReference type="Proteomes" id="UP001218218"/>
    </source>
</evidence>
<proteinExistence type="predicted"/>
<reference evidence="1" key="1">
    <citation type="submission" date="2023-03" db="EMBL/GenBank/DDBJ databases">
        <title>Massive genome expansion in bonnet fungi (Mycena s.s.) driven by repeated elements and novel gene families across ecological guilds.</title>
        <authorList>
            <consortium name="Lawrence Berkeley National Laboratory"/>
            <person name="Harder C.B."/>
            <person name="Miyauchi S."/>
            <person name="Viragh M."/>
            <person name="Kuo A."/>
            <person name="Thoen E."/>
            <person name="Andreopoulos B."/>
            <person name="Lu D."/>
            <person name="Skrede I."/>
            <person name="Drula E."/>
            <person name="Henrissat B."/>
            <person name="Morin E."/>
            <person name="Kohler A."/>
            <person name="Barry K."/>
            <person name="LaButti K."/>
            <person name="Morin E."/>
            <person name="Salamov A."/>
            <person name="Lipzen A."/>
            <person name="Mereny Z."/>
            <person name="Hegedus B."/>
            <person name="Baldrian P."/>
            <person name="Stursova M."/>
            <person name="Weitz H."/>
            <person name="Taylor A."/>
            <person name="Grigoriev I.V."/>
            <person name="Nagy L.G."/>
            <person name="Martin F."/>
            <person name="Kauserud H."/>
        </authorList>
    </citation>
    <scope>NUCLEOTIDE SEQUENCE</scope>
    <source>
        <strain evidence="1">CBHHK002</strain>
    </source>
</reference>